<feature type="compositionally biased region" description="Low complexity" evidence="2">
    <location>
        <begin position="46"/>
        <end position="55"/>
    </location>
</feature>
<feature type="domain" description="UFSP1/2/DUB catalytic" evidence="3">
    <location>
        <begin position="142"/>
        <end position="333"/>
    </location>
</feature>
<keyword evidence="5" id="KW-1185">Reference proteome</keyword>
<dbReference type="Pfam" id="PF07910">
    <property type="entry name" value="Peptidase_C78"/>
    <property type="match status" value="1"/>
</dbReference>
<feature type="compositionally biased region" description="Polar residues" evidence="2">
    <location>
        <begin position="354"/>
        <end position="374"/>
    </location>
</feature>
<keyword evidence="1" id="KW-0378">Hydrolase</keyword>
<dbReference type="AlphaFoldDB" id="A0AAD7A4C8"/>
<sequence length="479" mass="53870">MSYTLGGGHIEPNSPPTFQCQFCSTNLDQLSVHQREQHYEKHLNDKPIASSSSSKKPADKRPPVDSKDSKDSKFSKKFNWKDWMVHVPKGQDKFWYPAQTLPPPQNFTPGLIPLLKTHLNKSHAGGNTRRAVLCHDRAVLVTREIWDASWGCGYRNFLMACTSLMDQQFQPMYFPLLDDPIAPSVRNLQLWLESAWKEGFDPEGARQLRPLVGSKKWIGTSDVQVAFTSRGIPSKLVDFDLKTNSRGAALLTDWVVEYFSEPHGMVDTRSVIKNPQPKTINDALRGASPVTVTSRMPLILQHQGHSRTIVGYEVSKTGLVNLLEFDPSKIPKKSLHQAGLDAFSSMPPRHSTPLDPTTNAVASTSTKRPATAMSNPLPLKRSRVDNRGGNFQPEEDDDVVIIEDPRNENLPGCGMMLKKKSDDEKPSTRDVLQFFRLDPKKLEKKKAYQVLYFPLSAPLDEAERRRARDTNGIFGEKIS</sequence>
<protein>
    <submittedName>
        <fullName evidence="4">Peptidase family C78-domain-containing protein</fullName>
    </submittedName>
</protein>
<feature type="region of interest" description="Disordered" evidence="2">
    <location>
        <begin position="345"/>
        <end position="394"/>
    </location>
</feature>
<accession>A0AAD7A4C8</accession>
<feature type="compositionally biased region" description="Basic and acidic residues" evidence="2">
    <location>
        <begin position="56"/>
        <end position="73"/>
    </location>
</feature>
<dbReference type="GO" id="GO:0016787">
    <property type="term" value="F:hydrolase activity"/>
    <property type="evidence" value="ECO:0007669"/>
    <property type="project" value="UniProtKB-KW"/>
</dbReference>
<gene>
    <name evidence="4" type="ORF">DFH08DRAFT_864983</name>
</gene>
<evidence type="ECO:0000256" key="1">
    <source>
        <dbReference type="ARBA" id="ARBA00022801"/>
    </source>
</evidence>
<dbReference type="Gene3D" id="3.90.70.130">
    <property type="match status" value="1"/>
</dbReference>
<dbReference type="Proteomes" id="UP001218218">
    <property type="component" value="Unassembled WGS sequence"/>
</dbReference>
<feature type="region of interest" description="Disordered" evidence="2">
    <location>
        <begin position="36"/>
        <end position="73"/>
    </location>
</feature>
<evidence type="ECO:0000259" key="3">
    <source>
        <dbReference type="Pfam" id="PF07910"/>
    </source>
</evidence>
<evidence type="ECO:0000313" key="4">
    <source>
        <dbReference type="EMBL" id="KAJ7349267.1"/>
    </source>
</evidence>
<dbReference type="InterPro" id="IPR012462">
    <property type="entry name" value="UFSP1/2_DUB_cat"/>
</dbReference>
<reference evidence="4" key="1">
    <citation type="submission" date="2023-03" db="EMBL/GenBank/DDBJ databases">
        <title>Massive genome expansion in bonnet fungi (Mycena s.s.) driven by repeated elements and novel gene families across ecological guilds.</title>
        <authorList>
            <consortium name="Lawrence Berkeley National Laboratory"/>
            <person name="Harder C.B."/>
            <person name="Miyauchi S."/>
            <person name="Viragh M."/>
            <person name="Kuo A."/>
            <person name="Thoen E."/>
            <person name="Andreopoulos B."/>
            <person name="Lu D."/>
            <person name="Skrede I."/>
            <person name="Drula E."/>
            <person name="Henrissat B."/>
            <person name="Morin E."/>
            <person name="Kohler A."/>
            <person name="Barry K."/>
            <person name="LaButti K."/>
            <person name="Morin E."/>
            <person name="Salamov A."/>
            <person name="Lipzen A."/>
            <person name="Mereny Z."/>
            <person name="Hegedus B."/>
            <person name="Baldrian P."/>
            <person name="Stursova M."/>
            <person name="Weitz H."/>
            <person name="Taylor A."/>
            <person name="Grigoriev I.V."/>
            <person name="Nagy L.G."/>
            <person name="Martin F."/>
            <person name="Kauserud H."/>
        </authorList>
    </citation>
    <scope>NUCLEOTIDE SEQUENCE</scope>
    <source>
        <strain evidence="4">CBHHK002</strain>
    </source>
</reference>
<proteinExistence type="predicted"/>
<comment type="caution">
    <text evidence="4">The sequence shown here is derived from an EMBL/GenBank/DDBJ whole genome shotgun (WGS) entry which is preliminary data.</text>
</comment>
<evidence type="ECO:0000256" key="2">
    <source>
        <dbReference type="SAM" id="MobiDB-lite"/>
    </source>
</evidence>
<feature type="compositionally biased region" description="Basic and acidic residues" evidence="2">
    <location>
        <begin position="36"/>
        <end position="45"/>
    </location>
</feature>
<organism evidence="4 5">
    <name type="scientific">Mycena albidolilacea</name>
    <dbReference type="NCBI Taxonomy" id="1033008"/>
    <lineage>
        <taxon>Eukaryota</taxon>
        <taxon>Fungi</taxon>
        <taxon>Dikarya</taxon>
        <taxon>Basidiomycota</taxon>
        <taxon>Agaricomycotina</taxon>
        <taxon>Agaricomycetes</taxon>
        <taxon>Agaricomycetidae</taxon>
        <taxon>Agaricales</taxon>
        <taxon>Marasmiineae</taxon>
        <taxon>Mycenaceae</taxon>
        <taxon>Mycena</taxon>
    </lineage>
</organism>
<dbReference type="EMBL" id="JARIHO010000016">
    <property type="protein sequence ID" value="KAJ7349267.1"/>
    <property type="molecule type" value="Genomic_DNA"/>
</dbReference>
<evidence type="ECO:0000313" key="5">
    <source>
        <dbReference type="Proteomes" id="UP001218218"/>
    </source>
</evidence>
<name>A0AAD7A4C8_9AGAR</name>